<gene>
    <name evidence="3" type="ORF">IAA83_05035</name>
</gene>
<feature type="compositionally biased region" description="Basic and acidic residues" evidence="1">
    <location>
        <begin position="25"/>
        <end position="34"/>
    </location>
</feature>
<keyword evidence="2" id="KW-0732">Signal</keyword>
<evidence type="ECO:0000313" key="3">
    <source>
        <dbReference type="EMBL" id="HIS64721.1"/>
    </source>
</evidence>
<accession>A0A9D1F9U4</accession>
<evidence type="ECO:0000313" key="4">
    <source>
        <dbReference type="Proteomes" id="UP000886741"/>
    </source>
</evidence>
<proteinExistence type="predicted"/>
<reference evidence="3" key="1">
    <citation type="submission" date="2020-10" db="EMBL/GenBank/DDBJ databases">
        <authorList>
            <person name="Gilroy R."/>
        </authorList>
    </citation>
    <scope>NUCLEOTIDE SEQUENCE</scope>
    <source>
        <strain evidence="3">ChiBcec16-1751</strain>
    </source>
</reference>
<protein>
    <recommendedName>
        <fullName evidence="5">Lipoprotein</fullName>
    </recommendedName>
</protein>
<dbReference type="PROSITE" id="PS51257">
    <property type="entry name" value="PROKAR_LIPOPROTEIN"/>
    <property type="match status" value="1"/>
</dbReference>
<feature type="region of interest" description="Disordered" evidence="1">
    <location>
        <begin position="24"/>
        <end position="46"/>
    </location>
</feature>
<organism evidence="3 4">
    <name type="scientific">Candidatus Avoscillospira avistercoris</name>
    <dbReference type="NCBI Taxonomy" id="2840707"/>
    <lineage>
        <taxon>Bacteria</taxon>
        <taxon>Bacillati</taxon>
        <taxon>Bacillota</taxon>
        <taxon>Clostridia</taxon>
        <taxon>Eubacteriales</taxon>
        <taxon>Oscillospiraceae</taxon>
        <taxon>Oscillospiraceae incertae sedis</taxon>
        <taxon>Candidatus Avoscillospira</taxon>
    </lineage>
</organism>
<feature type="chain" id="PRO_5038372918" description="Lipoprotein" evidence="2">
    <location>
        <begin position="22"/>
        <end position="381"/>
    </location>
</feature>
<dbReference type="EMBL" id="DVJJ01000078">
    <property type="protein sequence ID" value="HIS64721.1"/>
    <property type="molecule type" value="Genomic_DNA"/>
</dbReference>
<evidence type="ECO:0000256" key="1">
    <source>
        <dbReference type="SAM" id="MobiDB-lite"/>
    </source>
</evidence>
<name>A0A9D1F9U4_9FIRM</name>
<comment type="caution">
    <text evidence="3">The sequence shown here is derived from an EMBL/GenBank/DDBJ whole genome shotgun (WGS) entry which is preliminary data.</text>
</comment>
<feature type="signal peptide" evidence="2">
    <location>
        <begin position="1"/>
        <end position="21"/>
    </location>
</feature>
<sequence>MKRLWIVALLLALLTACAAPADGTADQRAEEPSKTDQTPPAEETETVEQANAGAYHVPVDWSQLAQEQEALEPVGEQWYDPLPEDLQPSDDYGPLMPYAGQRLYDDWPSQTGCLYGLMTMDGVAVTAPTYSSIERPSYNVPEALPLILLRRGEPGEDDYSVKGFYAVAALDGSWCTDFQYLAWVYAPDGVLLYDQETVSWMSLEGEILSRWTASDLGISQEAFDEMVDLKIYGAGWVGECYGDQLCVEADDEADRFVCYDLNTGVRTTMTLKELWAQETQPPYLEPESVVPDAMRLRDTWLGDTAPGLLEHTEYGETAKTITYYREDGTPLSELTKLAPRWYDRVSVVGGMIEVLELQTASYYDLETMQCRFRTSLHYLPE</sequence>
<evidence type="ECO:0008006" key="5">
    <source>
        <dbReference type="Google" id="ProtNLM"/>
    </source>
</evidence>
<dbReference type="AlphaFoldDB" id="A0A9D1F9U4"/>
<dbReference type="Proteomes" id="UP000886741">
    <property type="component" value="Unassembled WGS sequence"/>
</dbReference>
<reference evidence="3" key="2">
    <citation type="journal article" date="2021" name="PeerJ">
        <title>Extensive microbial diversity within the chicken gut microbiome revealed by metagenomics and culture.</title>
        <authorList>
            <person name="Gilroy R."/>
            <person name="Ravi A."/>
            <person name="Getino M."/>
            <person name="Pursley I."/>
            <person name="Horton D.L."/>
            <person name="Alikhan N.F."/>
            <person name="Baker D."/>
            <person name="Gharbi K."/>
            <person name="Hall N."/>
            <person name="Watson M."/>
            <person name="Adriaenssens E.M."/>
            <person name="Foster-Nyarko E."/>
            <person name="Jarju S."/>
            <person name="Secka A."/>
            <person name="Antonio M."/>
            <person name="Oren A."/>
            <person name="Chaudhuri R.R."/>
            <person name="La Ragione R."/>
            <person name="Hildebrand F."/>
            <person name="Pallen M.J."/>
        </authorList>
    </citation>
    <scope>NUCLEOTIDE SEQUENCE</scope>
    <source>
        <strain evidence="3">ChiBcec16-1751</strain>
    </source>
</reference>
<evidence type="ECO:0000256" key="2">
    <source>
        <dbReference type="SAM" id="SignalP"/>
    </source>
</evidence>